<dbReference type="NCBIfam" id="TIGR00014">
    <property type="entry name" value="arsC"/>
    <property type="match status" value="1"/>
</dbReference>
<dbReference type="CDD" id="cd03034">
    <property type="entry name" value="ArsC_ArsC"/>
    <property type="match status" value="1"/>
</dbReference>
<dbReference type="PROSITE" id="PS51353">
    <property type="entry name" value="ARSC"/>
    <property type="match status" value="1"/>
</dbReference>
<dbReference type="EMBL" id="UINC01008102">
    <property type="protein sequence ID" value="SVA36513.1"/>
    <property type="molecule type" value="Genomic_DNA"/>
</dbReference>
<dbReference type="SUPFAM" id="SSF52833">
    <property type="entry name" value="Thioredoxin-like"/>
    <property type="match status" value="1"/>
</dbReference>
<dbReference type="Gene3D" id="3.40.30.10">
    <property type="entry name" value="Glutaredoxin"/>
    <property type="match status" value="1"/>
</dbReference>
<protein>
    <recommendedName>
        <fullName evidence="3">Arsenate reductase</fullName>
    </recommendedName>
</protein>
<dbReference type="GO" id="GO:0008794">
    <property type="term" value="F:arsenate reductase (glutaredoxin) activity"/>
    <property type="evidence" value="ECO:0007669"/>
    <property type="project" value="InterPro"/>
</dbReference>
<accession>A0A381VAY1</accession>
<dbReference type="PANTHER" id="PTHR30041">
    <property type="entry name" value="ARSENATE REDUCTASE"/>
    <property type="match status" value="1"/>
</dbReference>
<dbReference type="InterPro" id="IPR006659">
    <property type="entry name" value="Arsenate_reductase"/>
</dbReference>
<evidence type="ECO:0000256" key="1">
    <source>
        <dbReference type="ARBA" id="ARBA00023002"/>
    </source>
</evidence>
<gene>
    <name evidence="2" type="ORF">METZ01_LOCUS89367</name>
</gene>
<keyword evidence="1" id="KW-0560">Oxidoreductase</keyword>
<evidence type="ECO:0008006" key="3">
    <source>
        <dbReference type="Google" id="ProtNLM"/>
    </source>
</evidence>
<dbReference type="InterPro" id="IPR006660">
    <property type="entry name" value="Arsenate_reductase-like"/>
</dbReference>
<organism evidence="2">
    <name type="scientific">marine metagenome</name>
    <dbReference type="NCBI Taxonomy" id="408172"/>
    <lineage>
        <taxon>unclassified sequences</taxon>
        <taxon>metagenomes</taxon>
        <taxon>ecological metagenomes</taxon>
    </lineage>
</organism>
<dbReference type="AlphaFoldDB" id="A0A381VAY1"/>
<dbReference type="InterPro" id="IPR036249">
    <property type="entry name" value="Thioredoxin-like_sf"/>
</dbReference>
<evidence type="ECO:0000313" key="2">
    <source>
        <dbReference type="EMBL" id="SVA36513.1"/>
    </source>
</evidence>
<dbReference type="Pfam" id="PF03960">
    <property type="entry name" value="ArsC"/>
    <property type="match status" value="1"/>
</dbReference>
<sequence length="117" mass="13181">MKCTIYHNKKCSKSRAALELLQSKGLEPTIIEYLKNPPTVDELEEIIIKLNIHPKQLIRFKEDKAKELGISTGDQLTNEQWITILAKNPNLIERPIVVTATGAVIGRPPENVLKVLD</sequence>
<name>A0A381VAY1_9ZZZZ</name>
<reference evidence="2" key="1">
    <citation type="submission" date="2018-05" db="EMBL/GenBank/DDBJ databases">
        <authorList>
            <person name="Lanie J.A."/>
            <person name="Ng W.-L."/>
            <person name="Kazmierczak K.M."/>
            <person name="Andrzejewski T.M."/>
            <person name="Davidsen T.M."/>
            <person name="Wayne K.J."/>
            <person name="Tettelin H."/>
            <person name="Glass J.I."/>
            <person name="Rusch D."/>
            <person name="Podicherti R."/>
            <person name="Tsui H.-C.T."/>
            <person name="Winkler M.E."/>
        </authorList>
    </citation>
    <scope>NUCLEOTIDE SEQUENCE</scope>
</reference>
<dbReference type="PANTHER" id="PTHR30041:SF4">
    <property type="entry name" value="ARSENATE REDUCTASE"/>
    <property type="match status" value="1"/>
</dbReference>
<proteinExistence type="predicted"/>